<gene>
    <name evidence="1" type="ORF">DCAR_002407</name>
</gene>
<accession>A0A166H5J0</accession>
<evidence type="ECO:0000313" key="1">
    <source>
        <dbReference type="EMBL" id="KZN09751.1"/>
    </source>
</evidence>
<protein>
    <submittedName>
        <fullName evidence="1">Uncharacterized protein</fullName>
    </submittedName>
</protein>
<dbReference type="AlphaFoldDB" id="A0A166H5J0"/>
<proteinExistence type="predicted"/>
<reference evidence="1" key="1">
    <citation type="journal article" date="2016" name="Nat. Genet.">
        <title>A high-quality carrot genome assembly provides new insights into carotenoid accumulation and asterid genome evolution.</title>
        <authorList>
            <person name="Iorizzo M."/>
            <person name="Ellison S."/>
            <person name="Senalik D."/>
            <person name="Zeng P."/>
            <person name="Satapoomin P."/>
            <person name="Huang J."/>
            <person name="Bowman M."/>
            <person name="Iovene M."/>
            <person name="Sanseverino W."/>
            <person name="Cavagnaro P."/>
            <person name="Yildiz M."/>
            <person name="Macko-Podgorni A."/>
            <person name="Moranska E."/>
            <person name="Grzebelus E."/>
            <person name="Grzebelus D."/>
            <person name="Ashrafi H."/>
            <person name="Zheng Z."/>
            <person name="Cheng S."/>
            <person name="Spooner D."/>
            <person name="Van Deynze A."/>
            <person name="Simon P."/>
        </authorList>
    </citation>
    <scope>NUCLEOTIDE SEQUENCE [LARGE SCALE GENOMIC DNA]</scope>
    <source>
        <tissue evidence="1">Leaf</tissue>
    </source>
</reference>
<organism evidence="1">
    <name type="scientific">Daucus carota subsp. sativus</name>
    <name type="common">Carrot</name>
    <dbReference type="NCBI Taxonomy" id="79200"/>
    <lineage>
        <taxon>Eukaryota</taxon>
        <taxon>Viridiplantae</taxon>
        <taxon>Streptophyta</taxon>
        <taxon>Embryophyta</taxon>
        <taxon>Tracheophyta</taxon>
        <taxon>Spermatophyta</taxon>
        <taxon>Magnoliopsida</taxon>
        <taxon>eudicotyledons</taxon>
        <taxon>Gunneridae</taxon>
        <taxon>Pentapetalae</taxon>
        <taxon>asterids</taxon>
        <taxon>campanulids</taxon>
        <taxon>Apiales</taxon>
        <taxon>Apiaceae</taxon>
        <taxon>Apioideae</taxon>
        <taxon>Scandiceae</taxon>
        <taxon>Daucinae</taxon>
        <taxon>Daucus</taxon>
        <taxon>Daucus sect. Daucus</taxon>
    </lineage>
</organism>
<comment type="caution">
    <text evidence="1">The sequence shown here is derived from an EMBL/GenBank/DDBJ whole genome shotgun (WGS) entry which is preliminary data.</text>
</comment>
<name>A0A166H5J0_DAUCS</name>
<dbReference type="Gramene" id="KZN09751">
    <property type="protein sequence ID" value="KZN09751"/>
    <property type="gene ID" value="DCAR_002407"/>
</dbReference>
<dbReference type="EMBL" id="LNRQ01000001">
    <property type="protein sequence ID" value="KZN09751.1"/>
    <property type="molecule type" value="Genomic_DNA"/>
</dbReference>
<sequence length="96" mass="11067">MTRDRRSCTYLVILRHVMDKRTIVILYFCNGSPVLQRGPKGLKITGPEASCPEPESDSFQKTGGFRYSYTITGKVGNMAGFYQLVQRWNKEMIWIQ</sequence>